<dbReference type="EMBL" id="KV722454">
    <property type="protein sequence ID" value="OCH88379.1"/>
    <property type="molecule type" value="Genomic_DNA"/>
</dbReference>
<comment type="similarity">
    <text evidence="2 7">Belongs to the derlin family.</text>
</comment>
<dbReference type="OrthoDB" id="1716531at2759"/>
<evidence type="ECO:0000256" key="4">
    <source>
        <dbReference type="ARBA" id="ARBA00022824"/>
    </source>
</evidence>
<evidence type="ECO:0000256" key="2">
    <source>
        <dbReference type="ARBA" id="ARBA00008917"/>
    </source>
</evidence>
<dbReference type="GO" id="GO:0005789">
    <property type="term" value="C:endoplasmic reticulum membrane"/>
    <property type="evidence" value="ECO:0007669"/>
    <property type="project" value="UniProtKB-SubCell"/>
</dbReference>
<evidence type="ECO:0000256" key="1">
    <source>
        <dbReference type="ARBA" id="ARBA00004477"/>
    </source>
</evidence>
<comment type="subcellular location">
    <subcellularLocation>
        <location evidence="1 7">Endoplasmic reticulum membrane</location>
        <topology evidence="1 7">Multi-pass membrane protein</topology>
    </subcellularLocation>
</comment>
<evidence type="ECO:0000256" key="6">
    <source>
        <dbReference type="ARBA" id="ARBA00023136"/>
    </source>
</evidence>
<reference evidence="8 9" key="1">
    <citation type="submission" date="2016-07" db="EMBL/GenBank/DDBJ databases">
        <title>Draft genome of the white-rot fungus Obba rivulosa 3A-2.</title>
        <authorList>
            <consortium name="DOE Joint Genome Institute"/>
            <person name="Miettinen O."/>
            <person name="Riley R."/>
            <person name="Acob R."/>
            <person name="Barry K."/>
            <person name="Cullen D."/>
            <person name="De Vries R."/>
            <person name="Hainaut M."/>
            <person name="Hatakka A."/>
            <person name="Henrissat B."/>
            <person name="Hilden K."/>
            <person name="Kuo R."/>
            <person name="Labutti K."/>
            <person name="Lipzen A."/>
            <person name="Makela M.R."/>
            <person name="Sandor L."/>
            <person name="Spatafora J.W."/>
            <person name="Grigoriev I.V."/>
            <person name="Hibbett D.S."/>
        </authorList>
    </citation>
    <scope>NUCLEOTIDE SEQUENCE [LARGE SCALE GENOMIC DNA]</scope>
    <source>
        <strain evidence="8 9">3A-2</strain>
    </source>
</reference>
<dbReference type="InterPro" id="IPR035952">
    <property type="entry name" value="Rhomboid-like_sf"/>
</dbReference>
<protein>
    <recommendedName>
        <fullName evidence="7">Derlin</fullName>
    </recommendedName>
</protein>
<dbReference type="GO" id="GO:0006950">
    <property type="term" value="P:response to stress"/>
    <property type="evidence" value="ECO:0007669"/>
    <property type="project" value="UniProtKB-ARBA"/>
</dbReference>
<keyword evidence="3 7" id="KW-0812">Transmembrane</keyword>
<evidence type="ECO:0000313" key="9">
    <source>
        <dbReference type="Proteomes" id="UP000250043"/>
    </source>
</evidence>
<comment type="function">
    <text evidence="7">May be involved in the degradation of misfolded endoplasmic reticulum (ER) luminal proteins.</text>
</comment>
<keyword evidence="5 7" id="KW-1133">Transmembrane helix</keyword>
<dbReference type="AlphaFoldDB" id="A0A8E2AUN8"/>
<feature type="transmembrane region" description="Helical" evidence="7">
    <location>
        <begin position="93"/>
        <end position="111"/>
    </location>
</feature>
<dbReference type="SUPFAM" id="SSF144091">
    <property type="entry name" value="Rhomboid-like"/>
    <property type="match status" value="1"/>
</dbReference>
<dbReference type="InterPro" id="IPR007599">
    <property type="entry name" value="DER1"/>
</dbReference>
<name>A0A8E2AUN8_9APHY</name>
<gene>
    <name evidence="8" type="ORF">OBBRIDRAFT_780197</name>
</gene>
<keyword evidence="4 7" id="KW-0256">Endoplasmic reticulum</keyword>
<dbReference type="Pfam" id="PF04511">
    <property type="entry name" value="DER1"/>
    <property type="match status" value="1"/>
</dbReference>
<dbReference type="PANTHER" id="PTHR11009">
    <property type="entry name" value="DER1-LIKE PROTEIN, DERLIN"/>
    <property type="match status" value="1"/>
</dbReference>
<feature type="transmembrane region" description="Helical" evidence="7">
    <location>
        <begin position="140"/>
        <end position="161"/>
    </location>
</feature>
<keyword evidence="6 7" id="KW-0472">Membrane</keyword>
<accession>A0A8E2AUN8</accession>
<evidence type="ECO:0000313" key="8">
    <source>
        <dbReference type="EMBL" id="OCH88379.1"/>
    </source>
</evidence>
<sequence>MSFADEIRKIPPVTRFLCGASLAVTLPALAQLVPPYSLIFVKELVTQRLEIWRPFTSFFLGSSGLGYLFEIVMLYRNSLELETAHFARRSADYAWQLFLASLGILGLNIPLRSFTHTRALLLALTYVSSRLAPPGAQTSLFGLLTFPLAYLPFVLIALDFVMGGPRAAAQAVSGAVVGHLWWWGVWESGALREAARAPAWVRRIVGDGPGPLGGTGVHVVPPRAREEVRATTGHRWGSGRRLGEN</sequence>
<comment type="caution">
    <text evidence="7">Lacks conserved residue(s) required for the propagation of feature annotation.</text>
</comment>
<evidence type="ECO:0000256" key="7">
    <source>
        <dbReference type="RuleBase" id="RU363059"/>
    </source>
</evidence>
<dbReference type="Proteomes" id="UP000250043">
    <property type="component" value="Unassembled WGS sequence"/>
</dbReference>
<organism evidence="8 9">
    <name type="scientific">Obba rivulosa</name>
    <dbReference type="NCBI Taxonomy" id="1052685"/>
    <lineage>
        <taxon>Eukaryota</taxon>
        <taxon>Fungi</taxon>
        <taxon>Dikarya</taxon>
        <taxon>Basidiomycota</taxon>
        <taxon>Agaricomycotina</taxon>
        <taxon>Agaricomycetes</taxon>
        <taxon>Polyporales</taxon>
        <taxon>Gelatoporiaceae</taxon>
        <taxon>Obba</taxon>
    </lineage>
</organism>
<keyword evidence="9" id="KW-1185">Reference proteome</keyword>
<evidence type="ECO:0000256" key="5">
    <source>
        <dbReference type="ARBA" id="ARBA00022989"/>
    </source>
</evidence>
<feature type="transmembrane region" description="Helical" evidence="7">
    <location>
        <begin position="54"/>
        <end position="72"/>
    </location>
</feature>
<proteinExistence type="inferred from homology"/>
<evidence type="ECO:0000256" key="3">
    <source>
        <dbReference type="ARBA" id="ARBA00022692"/>
    </source>
</evidence>